<evidence type="ECO:0000256" key="1">
    <source>
        <dbReference type="PROSITE-ProRule" id="PRU00169"/>
    </source>
</evidence>
<proteinExistence type="predicted"/>
<evidence type="ECO:0000259" key="3">
    <source>
        <dbReference type="PROSITE" id="PS50930"/>
    </source>
</evidence>
<evidence type="ECO:0000313" key="4">
    <source>
        <dbReference type="EMBL" id="MBD2722780.1"/>
    </source>
</evidence>
<dbReference type="Gene3D" id="3.40.50.2300">
    <property type="match status" value="1"/>
</dbReference>
<reference evidence="4 5" key="1">
    <citation type="submission" date="2020-09" db="EMBL/GenBank/DDBJ databases">
        <authorList>
            <person name="Kim M.K."/>
        </authorList>
    </citation>
    <scope>NUCLEOTIDE SEQUENCE [LARGE SCALE GENOMIC DNA]</scope>
    <source>
        <strain evidence="4 5">BT189</strain>
    </source>
</reference>
<accession>A0ABR8JUJ7</accession>
<gene>
    <name evidence="4" type="ORF">IC234_11665</name>
</gene>
<comment type="caution">
    <text evidence="4">The sequence shown here is derived from an EMBL/GenBank/DDBJ whole genome shotgun (WGS) entry which is preliminary data.</text>
</comment>
<feature type="domain" description="HTH LytTR-type" evidence="3">
    <location>
        <begin position="131"/>
        <end position="203"/>
    </location>
</feature>
<organism evidence="4 5">
    <name type="scientific">Hymenobacter armeniacus</name>
    <dbReference type="NCBI Taxonomy" id="2771358"/>
    <lineage>
        <taxon>Bacteria</taxon>
        <taxon>Pseudomonadati</taxon>
        <taxon>Bacteroidota</taxon>
        <taxon>Cytophagia</taxon>
        <taxon>Cytophagales</taxon>
        <taxon>Hymenobacteraceae</taxon>
        <taxon>Hymenobacter</taxon>
    </lineage>
</organism>
<feature type="modified residue" description="4-aspartylphosphate" evidence="1">
    <location>
        <position position="53"/>
    </location>
</feature>
<dbReference type="Pfam" id="PF04397">
    <property type="entry name" value="LytTR"/>
    <property type="match status" value="1"/>
</dbReference>
<dbReference type="SMART" id="SM00448">
    <property type="entry name" value="REC"/>
    <property type="match status" value="1"/>
</dbReference>
<dbReference type="InterPro" id="IPR011006">
    <property type="entry name" value="CheY-like_superfamily"/>
</dbReference>
<dbReference type="Proteomes" id="UP000606003">
    <property type="component" value="Unassembled WGS sequence"/>
</dbReference>
<evidence type="ECO:0000313" key="5">
    <source>
        <dbReference type="Proteomes" id="UP000606003"/>
    </source>
</evidence>
<sequence>MKAIAIDDEPIALDVVRALAAKVPFLELRACFTDAFQALEYLQREAVDVLFVDINMPDISGLEFVSSLAERPLIIFTTAYSEHAVTGFELDAVDYLLKPFSLARFLKACNKAQALLQLRAAPPAAPAPGYFFLKTGPEQVKVRFDEILYLEAAGNYVTFVLTGRRLLTRLTIQEALDLLPAERFTRVHRSFVVANDKVDKVERHQLGIGKVAVPVGASYQLLVQPRLLAPSPAAPLREEGQAPA</sequence>
<evidence type="ECO:0000259" key="2">
    <source>
        <dbReference type="PROSITE" id="PS50110"/>
    </source>
</evidence>
<name>A0ABR8JUJ7_9BACT</name>
<dbReference type="PROSITE" id="PS50930">
    <property type="entry name" value="HTH_LYTTR"/>
    <property type="match status" value="1"/>
</dbReference>
<dbReference type="SUPFAM" id="SSF52172">
    <property type="entry name" value="CheY-like"/>
    <property type="match status" value="1"/>
</dbReference>
<dbReference type="InterPro" id="IPR001789">
    <property type="entry name" value="Sig_transdc_resp-reg_receiver"/>
</dbReference>
<dbReference type="Pfam" id="PF00072">
    <property type="entry name" value="Response_reg"/>
    <property type="match status" value="1"/>
</dbReference>
<dbReference type="InterPro" id="IPR046947">
    <property type="entry name" value="LytR-like"/>
</dbReference>
<feature type="domain" description="Response regulatory" evidence="2">
    <location>
        <begin position="2"/>
        <end position="113"/>
    </location>
</feature>
<dbReference type="InterPro" id="IPR007492">
    <property type="entry name" value="LytTR_DNA-bd_dom"/>
</dbReference>
<dbReference type="RefSeq" id="WP_190924757.1">
    <property type="nucleotide sequence ID" value="NZ_JACXAC010000004.1"/>
</dbReference>
<keyword evidence="5" id="KW-1185">Reference proteome</keyword>
<protein>
    <submittedName>
        <fullName evidence="4">Response regulator transcription factor</fullName>
    </submittedName>
</protein>
<dbReference type="PROSITE" id="PS50110">
    <property type="entry name" value="RESPONSE_REGULATORY"/>
    <property type="match status" value="1"/>
</dbReference>
<dbReference type="SMART" id="SM00850">
    <property type="entry name" value="LytTR"/>
    <property type="match status" value="1"/>
</dbReference>
<dbReference type="EMBL" id="JACXAC010000004">
    <property type="protein sequence ID" value="MBD2722780.1"/>
    <property type="molecule type" value="Genomic_DNA"/>
</dbReference>
<dbReference type="PANTHER" id="PTHR37299">
    <property type="entry name" value="TRANSCRIPTIONAL REGULATOR-RELATED"/>
    <property type="match status" value="1"/>
</dbReference>
<keyword evidence="1" id="KW-0597">Phosphoprotein</keyword>
<dbReference type="Gene3D" id="2.40.50.1020">
    <property type="entry name" value="LytTr DNA-binding domain"/>
    <property type="match status" value="1"/>
</dbReference>
<dbReference type="PANTHER" id="PTHR37299:SF1">
    <property type="entry name" value="STAGE 0 SPORULATION PROTEIN A HOMOLOG"/>
    <property type="match status" value="1"/>
</dbReference>